<dbReference type="OrthoDB" id="5569911at2759"/>
<dbReference type="Proteomes" id="UP000272025">
    <property type="component" value="Unassembled WGS sequence"/>
</dbReference>
<dbReference type="EMBL" id="ML119051">
    <property type="protein sequence ID" value="ROT42479.1"/>
    <property type="molecule type" value="Genomic_DNA"/>
</dbReference>
<dbReference type="PANTHER" id="PTHR45615">
    <property type="entry name" value="MYOSIN HEAVY CHAIN, NON-MUSCLE"/>
    <property type="match status" value="1"/>
</dbReference>
<feature type="compositionally biased region" description="Acidic residues" evidence="2">
    <location>
        <begin position="522"/>
        <end position="534"/>
    </location>
</feature>
<proteinExistence type="predicted"/>
<dbReference type="Pfam" id="PF25078">
    <property type="entry name" value="DUF7801"/>
    <property type="match status" value="1"/>
</dbReference>
<feature type="coiled-coil region" evidence="1">
    <location>
        <begin position="638"/>
        <end position="791"/>
    </location>
</feature>
<evidence type="ECO:0000313" key="5">
    <source>
        <dbReference type="EMBL" id="ROT42479.1"/>
    </source>
</evidence>
<dbReference type="SUPFAM" id="SSF57997">
    <property type="entry name" value="Tropomyosin"/>
    <property type="match status" value="1"/>
</dbReference>
<dbReference type="InterPro" id="IPR029191">
    <property type="entry name" value="Uds1"/>
</dbReference>
<organism evidence="5 6">
    <name type="scientific">Sodiomyces alkalinus (strain CBS 110278 / VKM F-3762 / F11)</name>
    <name type="common">Alkaliphilic filamentous fungus</name>
    <dbReference type="NCBI Taxonomy" id="1314773"/>
    <lineage>
        <taxon>Eukaryota</taxon>
        <taxon>Fungi</taxon>
        <taxon>Dikarya</taxon>
        <taxon>Ascomycota</taxon>
        <taxon>Pezizomycotina</taxon>
        <taxon>Sordariomycetes</taxon>
        <taxon>Hypocreomycetidae</taxon>
        <taxon>Glomerellales</taxon>
        <taxon>Plectosphaerellaceae</taxon>
        <taxon>Sodiomyces</taxon>
    </lineage>
</organism>
<feature type="region of interest" description="Disordered" evidence="2">
    <location>
        <begin position="345"/>
        <end position="373"/>
    </location>
</feature>
<evidence type="ECO:0000259" key="4">
    <source>
        <dbReference type="Pfam" id="PF25078"/>
    </source>
</evidence>
<gene>
    <name evidence="5" type="ORF">SODALDRAFT_326635</name>
</gene>
<dbReference type="Gene3D" id="1.20.5.340">
    <property type="match status" value="1"/>
</dbReference>
<evidence type="ECO:0000256" key="1">
    <source>
        <dbReference type="SAM" id="Coils"/>
    </source>
</evidence>
<feature type="region of interest" description="Disordered" evidence="2">
    <location>
        <begin position="135"/>
        <end position="164"/>
    </location>
</feature>
<feature type="coiled-coil region" evidence="1">
    <location>
        <begin position="399"/>
        <end position="433"/>
    </location>
</feature>
<evidence type="ECO:0000259" key="3">
    <source>
        <dbReference type="Pfam" id="PF15456"/>
    </source>
</evidence>
<feature type="region of interest" description="Disordered" evidence="2">
    <location>
        <begin position="511"/>
        <end position="534"/>
    </location>
</feature>
<dbReference type="STRING" id="1314773.A0A3N2Q6R3"/>
<feature type="compositionally biased region" description="Basic and acidic residues" evidence="2">
    <location>
        <begin position="943"/>
        <end position="953"/>
    </location>
</feature>
<sequence length="979" mass="108684">MDGYSAMRDPDDYGPEIPSAQSHASSGRMPTDGYTKEMVKAFRGDAQDDHSMNTNRPRDSALVDLNDPIQVHLLTETALSDSKTYQILSQEEVDDLKKQSQLLTQRIEQTRANLIIQSKYRDAAISVAKLYGAQSQEGGKRPSFSDQDSESAREAEMERQESERICEELTSELWNLEKRLMEPQRRLLEHTAGILQLTHKASKKAASAEKNVRLPPNHGIPGSPESLYTFSKDRNSMEAADDAYLDGQHVGVRGLGGSGLATNLPKELPIEPPQRSPIREQTTQIRDENERLRAENDQLAAQVEMLSTDLDGLREVESTRQRWMAEAEQRVGSLSGSLRDALVRLDPEKKGNCQPPPSGPPDAERSPDPGSVLDNHLHYLEQGLMRVQETHETRSSEQLRDAESAAATASIALAQAEARVDTLNAQLRDLLATIDPNYPDPPDSSNVELGAQFDYAEKSLQVVEAELARAAETSASGALQRQDVVDQTDAVLVGLWEIIQNGYADIQQRREQRRRMRQEQGLELDEEDMSGDDDVDATEPYTLSSFSTRVQWLYTQATKLKDQKSVLKRQIKQQRELNNKSDSAKDAELRAKDDEVTEVRTLLHESQQEVRRVEGLLSDALKNAEDASARLEANHSTVSWAEEQLQERDAKIEALEADGKAIQSRMAAITATIQQMESSLDKADEDVAALSTKLAEAEARVRERDAKIETLEAEGNSIQSRMAAITATVQQMESGLDKADEDVAALSTKLAEAEKAVEEKQQEADAKAKLVKEQEDEIERFHIMIAELKTELTIAQAELEGAYGSRKERAVEAAALKNSAEVGQFKAEVESLKDELAATLKELEIITAETIGAEREKLAVETRLDDALAARAALELEVAGLRDRIDAEARTAHDKMAKLQEELDAERLRAVPTAGGSAGARPGAGASMLSEQFRATMKRERKKFQEDLREEQARRRRLEDELQKLRKAVGPGKSPLSPR</sequence>
<evidence type="ECO:0000256" key="2">
    <source>
        <dbReference type="SAM" id="MobiDB-lite"/>
    </source>
</evidence>
<evidence type="ECO:0000313" key="6">
    <source>
        <dbReference type="Proteomes" id="UP000272025"/>
    </source>
</evidence>
<feature type="domain" description="Up-regulated during septation protein 1" evidence="3">
    <location>
        <begin position="71"/>
        <end position="198"/>
    </location>
</feature>
<feature type="domain" description="DUF7801" evidence="4">
    <location>
        <begin position="765"/>
        <end position="817"/>
    </location>
</feature>
<feature type="coiled-coil region" evidence="1">
    <location>
        <begin position="822"/>
        <end position="909"/>
    </location>
</feature>
<reference evidence="5 6" key="1">
    <citation type="journal article" date="2018" name="Mol. Ecol.">
        <title>The obligate alkalophilic soda-lake fungus Sodiomyces alkalinus has shifted to a protein diet.</title>
        <authorList>
            <person name="Grum-Grzhimaylo A.A."/>
            <person name="Falkoski D.L."/>
            <person name="van den Heuvel J."/>
            <person name="Valero-Jimenez C.A."/>
            <person name="Min B."/>
            <person name="Choi I.G."/>
            <person name="Lipzen A."/>
            <person name="Daum C.G."/>
            <person name="Aanen D.K."/>
            <person name="Tsang A."/>
            <person name="Henrissat B."/>
            <person name="Bilanenko E.N."/>
            <person name="de Vries R.P."/>
            <person name="van Kan J.A.L."/>
            <person name="Grigoriev I.V."/>
            <person name="Debets A.J.M."/>
        </authorList>
    </citation>
    <scope>NUCLEOTIDE SEQUENCE [LARGE SCALE GENOMIC DNA]</scope>
    <source>
        <strain evidence="5 6">F11</strain>
    </source>
</reference>
<dbReference type="AlphaFoldDB" id="A0A3N2Q6R3"/>
<feature type="region of interest" description="Disordered" evidence="2">
    <location>
        <begin position="572"/>
        <end position="592"/>
    </location>
</feature>
<keyword evidence="6" id="KW-1185">Reference proteome</keyword>
<dbReference type="PANTHER" id="PTHR45615:SF66">
    <property type="entry name" value="CARD DOMAIN-CONTAINING PROTEIN"/>
    <property type="match status" value="1"/>
</dbReference>
<feature type="compositionally biased region" description="Basic and acidic residues" evidence="2">
    <location>
        <begin position="573"/>
        <end position="592"/>
    </location>
</feature>
<dbReference type="RefSeq" id="XP_028470285.1">
    <property type="nucleotide sequence ID" value="XM_028610218.1"/>
</dbReference>
<dbReference type="GeneID" id="39578696"/>
<dbReference type="InterPro" id="IPR056703">
    <property type="entry name" value="DUF7801"/>
</dbReference>
<feature type="coiled-coil region" evidence="1">
    <location>
        <begin position="278"/>
        <end position="316"/>
    </location>
</feature>
<protein>
    <submittedName>
        <fullName evidence="5">Uncharacterized protein</fullName>
    </submittedName>
</protein>
<feature type="region of interest" description="Disordered" evidence="2">
    <location>
        <begin position="1"/>
        <end position="35"/>
    </location>
</feature>
<keyword evidence="1" id="KW-0175">Coiled coil</keyword>
<dbReference type="Pfam" id="PF15456">
    <property type="entry name" value="Uds1"/>
    <property type="match status" value="1"/>
</dbReference>
<accession>A0A3N2Q6R3</accession>
<name>A0A3N2Q6R3_SODAK</name>
<feature type="region of interest" description="Disordered" evidence="2">
    <location>
        <begin position="912"/>
        <end position="953"/>
    </location>
</feature>
<feature type="compositionally biased region" description="Basic and acidic residues" evidence="2">
    <location>
        <begin position="150"/>
        <end position="164"/>
    </location>
</feature>